<dbReference type="Proteomes" id="UP000054047">
    <property type="component" value="Unassembled WGS sequence"/>
</dbReference>
<protein>
    <recommendedName>
        <fullName evidence="4">Integrase catalytic domain-containing protein</fullName>
    </recommendedName>
</protein>
<feature type="compositionally biased region" description="Low complexity" evidence="1">
    <location>
        <begin position="159"/>
        <end position="169"/>
    </location>
</feature>
<dbReference type="Gene3D" id="3.30.420.10">
    <property type="entry name" value="Ribonuclease H-like superfamily/Ribonuclease H"/>
    <property type="match status" value="1"/>
</dbReference>
<feature type="region of interest" description="Disordered" evidence="1">
    <location>
        <begin position="138"/>
        <end position="176"/>
    </location>
</feature>
<evidence type="ECO:0008006" key="4">
    <source>
        <dbReference type="Google" id="ProtNLM"/>
    </source>
</evidence>
<dbReference type="AlphaFoldDB" id="A0A0C2GVL1"/>
<sequence length="176" mass="20479">MATRALQLEVAADNSTTQFVFAFRRFIARRGSPDMVISDNAPNFKLGKQILTNQLTRMAEEPQMQNLAIDNDTHEFLMSSYQELRSSLEQFWNIWYRDYLQALAEKTQAYASPKRGSRDWPKEEQRWLQPLASSKFCGSDTPRMRQQRMGERCQQRNGTTLHTSHTSSLPISSVYY</sequence>
<dbReference type="EMBL" id="KN728879">
    <property type="protein sequence ID" value="KIH63104.1"/>
    <property type="molecule type" value="Genomic_DNA"/>
</dbReference>
<evidence type="ECO:0000313" key="3">
    <source>
        <dbReference type="Proteomes" id="UP000054047"/>
    </source>
</evidence>
<keyword evidence="3" id="KW-1185">Reference proteome</keyword>
<organism evidence="2 3">
    <name type="scientific">Ancylostoma duodenale</name>
    <dbReference type="NCBI Taxonomy" id="51022"/>
    <lineage>
        <taxon>Eukaryota</taxon>
        <taxon>Metazoa</taxon>
        <taxon>Ecdysozoa</taxon>
        <taxon>Nematoda</taxon>
        <taxon>Chromadorea</taxon>
        <taxon>Rhabditida</taxon>
        <taxon>Rhabditina</taxon>
        <taxon>Rhabditomorpha</taxon>
        <taxon>Strongyloidea</taxon>
        <taxon>Ancylostomatidae</taxon>
        <taxon>Ancylostomatinae</taxon>
        <taxon>Ancylostoma</taxon>
    </lineage>
</organism>
<name>A0A0C2GVL1_9BILA</name>
<dbReference type="GO" id="GO:0003676">
    <property type="term" value="F:nucleic acid binding"/>
    <property type="evidence" value="ECO:0007669"/>
    <property type="project" value="InterPro"/>
</dbReference>
<accession>A0A0C2GVL1</accession>
<evidence type="ECO:0000313" key="2">
    <source>
        <dbReference type="EMBL" id="KIH63104.1"/>
    </source>
</evidence>
<dbReference type="OrthoDB" id="10383913at2759"/>
<proteinExistence type="predicted"/>
<dbReference type="InterPro" id="IPR036397">
    <property type="entry name" value="RNaseH_sf"/>
</dbReference>
<gene>
    <name evidence="2" type="ORF">ANCDUO_06601</name>
</gene>
<reference evidence="2 3" key="1">
    <citation type="submission" date="2013-12" db="EMBL/GenBank/DDBJ databases">
        <title>Draft genome of the parsitic nematode Ancylostoma duodenale.</title>
        <authorList>
            <person name="Mitreva M."/>
        </authorList>
    </citation>
    <scope>NUCLEOTIDE SEQUENCE [LARGE SCALE GENOMIC DNA]</scope>
    <source>
        <strain evidence="2 3">Zhejiang</strain>
    </source>
</reference>
<evidence type="ECO:0000256" key="1">
    <source>
        <dbReference type="SAM" id="MobiDB-lite"/>
    </source>
</evidence>